<proteinExistence type="predicted"/>
<dbReference type="PANTHER" id="PTHR11360">
    <property type="entry name" value="MONOCARBOXYLATE TRANSPORTER"/>
    <property type="match status" value="1"/>
</dbReference>
<feature type="compositionally biased region" description="Basic and acidic residues" evidence="4">
    <location>
        <begin position="199"/>
        <end position="209"/>
    </location>
</feature>
<feature type="transmembrane region" description="Helical" evidence="5">
    <location>
        <begin position="232"/>
        <end position="253"/>
    </location>
</feature>
<dbReference type="AlphaFoldDB" id="A0AB39XNW1"/>
<evidence type="ECO:0000256" key="1">
    <source>
        <dbReference type="ARBA" id="ARBA00022692"/>
    </source>
</evidence>
<gene>
    <name evidence="7" type="ORF">AB8Z38_05440</name>
</gene>
<dbReference type="InterPro" id="IPR050327">
    <property type="entry name" value="Proton-linked_MCT"/>
</dbReference>
<dbReference type="EMBL" id="CP165734">
    <property type="protein sequence ID" value="XDV58916.1"/>
    <property type="molecule type" value="Genomic_DNA"/>
</dbReference>
<dbReference type="RefSeq" id="WP_369723449.1">
    <property type="nucleotide sequence ID" value="NZ_CP165734.1"/>
</dbReference>
<evidence type="ECO:0000313" key="7">
    <source>
        <dbReference type="EMBL" id="XDV58916.1"/>
    </source>
</evidence>
<dbReference type="GO" id="GO:0022857">
    <property type="term" value="F:transmembrane transporter activity"/>
    <property type="evidence" value="ECO:0007669"/>
    <property type="project" value="InterPro"/>
</dbReference>
<dbReference type="InterPro" id="IPR036259">
    <property type="entry name" value="MFS_trans_sf"/>
</dbReference>
<feature type="transmembrane region" description="Helical" evidence="5">
    <location>
        <begin position="84"/>
        <end position="102"/>
    </location>
</feature>
<evidence type="ECO:0000256" key="2">
    <source>
        <dbReference type="ARBA" id="ARBA00022989"/>
    </source>
</evidence>
<feature type="transmembrane region" description="Helical" evidence="5">
    <location>
        <begin position="141"/>
        <end position="167"/>
    </location>
</feature>
<feature type="transmembrane region" description="Helical" evidence="5">
    <location>
        <begin position="296"/>
        <end position="327"/>
    </location>
</feature>
<dbReference type="Gene3D" id="1.20.1250.20">
    <property type="entry name" value="MFS general substrate transporter like domains"/>
    <property type="match status" value="2"/>
</dbReference>
<feature type="region of interest" description="Disordered" evidence="4">
    <location>
        <begin position="199"/>
        <end position="221"/>
    </location>
</feature>
<feature type="transmembrane region" description="Helical" evidence="5">
    <location>
        <begin position="173"/>
        <end position="192"/>
    </location>
</feature>
<protein>
    <submittedName>
        <fullName evidence="7">MFS transporter</fullName>
    </submittedName>
</protein>
<feature type="transmembrane region" description="Helical" evidence="5">
    <location>
        <begin position="12"/>
        <end position="34"/>
    </location>
</feature>
<dbReference type="Pfam" id="PF07690">
    <property type="entry name" value="MFS_1"/>
    <property type="match status" value="1"/>
</dbReference>
<dbReference type="PANTHER" id="PTHR11360:SF284">
    <property type="entry name" value="EG:103B4.3 PROTEIN-RELATED"/>
    <property type="match status" value="1"/>
</dbReference>
<dbReference type="InterPro" id="IPR011701">
    <property type="entry name" value="MFS"/>
</dbReference>
<evidence type="ECO:0000256" key="4">
    <source>
        <dbReference type="SAM" id="MobiDB-lite"/>
    </source>
</evidence>
<feature type="transmembrane region" description="Helical" evidence="5">
    <location>
        <begin position="108"/>
        <end position="129"/>
    </location>
</feature>
<dbReference type="InterPro" id="IPR020846">
    <property type="entry name" value="MFS_dom"/>
</dbReference>
<evidence type="ECO:0000256" key="5">
    <source>
        <dbReference type="SAM" id="Phobius"/>
    </source>
</evidence>
<keyword evidence="1 5" id="KW-0812">Transmembrane</keyword>
<name>A0AB39XNW1_9BRAD</name>
<feature type="domain" description="Major facilitator superfamily (MFS) profile" evidence="6">
    <location>
        <begin position="17"/>
        <end position="341"/>
    </location>
</feature>
<keyword evidence="3 5" id="KW-0472">Membrane</keyword>
<dbReference type="PROSITE" id="PS50850">
    <property type="entry name" value="MFS"/>
    <property type="match status" value="1"/>
</dbReference>
<sequence length="341" mass="35211">MTIQFAQAHRSFFYGWFVVAGAFAIMFVGFGSAYTFSAFLEPLQRDFGASRGSISLVFSIAGFLYFALGIVSGPLADRFGSRPFAVAGMILVAAGLAAASTARSLVEVYLAYGLGVGLGVGCAYVPAIGAVQRWFVKRRGFASGLAVSGIGLGTLAMPPLASLLIAWAGWRGAYLALGAIALVLGGGLSLLIENDPKDRGLGPDGDPLRETSGATKPSGASVPEAVRSTRFIGLYVSCLVCSFGAFVPFVHLVPYARDHGVTASSAVALLGMIGVGSTAGRFFLGALADRVGRDRSLIIVLIGMALAMAIWAVAANTWALAAFAFVYGTFYGGGSRSCPPS</sequence>
<accession>A0AB39XNW1</accession>
<feature type="transmembrane region" description="Helical" evidence="5">
    <location>
        <begin position="54"/>
        <end position="72"/>
    </location>
</feature>
<organism evidence="7">
    <name type="scientific">Bradyrhizobium sp. LLZ17</name>
    <dbReference type="NCBI Taxonomy" id="3239388"/>
    <lineage>
        <taxon>Bacteria</taxon>
        <taxon>Pseudomonadati</taxon>
        <taxon>Pseudomonadota</taxon>
        <taxon>Alphaproteobacteria</taxon>
        <taxon>Hyphomicrobiales</taxon>
        <taxon>Nitrobacteraceae</taxon>
        <taxon>Bradyrhizobium</taxon>
    </lineage>
</organism>
<dbReference type="SUPFAM" id="SSF103473">
    <property type="entry name" value="MFS general substrate transporter"/>
    <property type="match status" value="1"/>
</dbReference>
<evidence type="ECO:0000256" key="3">
    <source>
        <dbReference type="ARBA" id="ARBA00023136"/>
    </source>
</evidence>
<reference evidence="7" key="1">
    <citation type="submission" date="2024-08" db="EMBL/GenBank/DDBJ databases">
        <authorList>
            <person name="Chaddad Z."/>
            <person name="Lamrabet M."/>
            <person name="Bouhnik O."/>
            <person name="Alami S."/>
            <person name="Wipf D."/>
            <person name="Courty P.E."/>
            <person name="Missbah El Idrissi M."/>
        </authorList>
    </citation>
    <scope>NUCLEOTIDE SEQUENCE</scope>
    <source>
        <strain evidence="7">LLZ17</strain>
    </source>
</reference>
<evidence type="ECO:0000259" key="6">
    <source>
        <dbReference type="PROSITE" id="PS50850"/>
    </source>
</evidence>
<feature type="transmembrane region" description="Helical" evidence="5">
    <location>
        <begin position="265"/>
        <end position="284"/>
    </location>
</feature>
<keyword evidence="2 5" id="KW-1133">Transmembrane helix</keyword>